<dbReference type="AlphaFoldDB" id="Q5WCQ2"/>
<name>Q5WCQ2_SHOC1</name>
<gene>
    <name evidence="3" type="ordered locus">ABC3325</name>
</gene>
<evidence type="ECO:0000259" key="2">
    <source>
        <dbReference type="Pfam" id="PF00561"/>
    </source>
</evidence>
<reference evidence="4" key="4">
    <citation type="submission" date="2003-10" db="EMBL/GenBank/DDBJ databases">
        <title>The complete genome sequence of the alkaliphilic Bacillus clausii KSM-K16.</title>
        <authorList>
            <person name="Takaki Y."/>
            <person name="Kageyama Y."/>
            <person name="Shimamura S."/>
            <person name="Suzuki H."/>
            <person name="Nishi S."/>
            <person name="Hatada Y."/>
            <person name="Kawai S."/>
            <person name="Ito S."/>
            <person name="Horikoshi K."/>
        </authorList>
    </citation>
    <scope>NUCLEOTIDE SEQUENCE [LARGE SCALE GENOMIC DNA]</scope>
    <source>
        <strain evidence="4">KSM-K16</strain>
    </source>
</reference>
<dbReference type="Gene3D" id="3.40.50.1820">
    <property type="entry name" value="alpha/beta hydrolase"/>
    <property type="match status" value="1"/>
</dbReference>
<dbReference type="Pfam" id="PF00561">
    <property type="entry name" value="Abhydrolase_1"/>
    <property type="match status" value="1"/>
</dbReference>
<keyword evidence="1" id="KW-0472">Membrane</keyword>
<reference evidence="3 4" key="1">
    <citation type="journal article" date="1994" name="J. Ferment. Bioeng.">
        <title>Molecular cloning and nucleotide sequence of the gene for an alkaline protease from the alkalophilic Bacillus sp. KSM-K16.</title>
        <authorList>
            <person name="Hakamada Y."/>
            <person name="Kobayashi T."/>
            <person name="Hitomi J."/>
            <person name="Kawai S."/>
            <person name="Ito S."/>
        </authorList>
    </citation>
    <scope>NUCLEOTIDE SEQUENCE [LARGE SCALE GENOMIC DNA]</scope>
    <source>
        <strain evidence="3 4">KSM-K16</strain>
    </source>
</reference>
<feature type="domain" description="AB hydrolase-1" evidence="2">
    <location>
        <begin position="88"/>
        <end position="208"/>
    </location>
</feature>
<keyword evidence="4" id="KW-1185">Reference proteome</keyword>
<dbReference type="KEGG" id="bcl:ABC3325"/>
<organism evidence="3 4">
    <name type="scientific">Shouchella clausii (strain KSM-K16)</name>
    <name type="common">Alkalihalobacillus clausii</name>
    <dbReference type="NCBI Taxonomy" id="66692"/>
    <lineage>
        <taxon>Bacteria</taxon>
        <taxon>Bacillati</taxon>
        <taxon>Bacillota</taxon>
        <taxon>Bacilli</taxon>
        <taxon>Bacillales</taxon>
        <taxon>Bacillaceae</taxon>
        <taxon>Shouchella</taxon>
    </lineage>
</organism>
<dbReference type="HOGENOM" id="CLU_029375_6_2_9"/>
<evidence type="ECO:0000313" key="3">
    <source>
        <dbReference type="EMBL" id="BAD65858.1"/>
    </source>
</evidence>
<keyword evidence="1" id="KW-0812">Transmembrane</keyword>
<evidence type="ECO:0000256" key="1">
    <source>
        <dbReference type="SAM" id="Phobius"/>
    </source>
</evidence>
<evidence type="ECO:0000313" key="4">
    <source>
        <dbReference type="Proteomes" id="UP000001168"/>
    </source>
</evidence>
<dbReference type="EMBL" id="AP006627">
    <property type="protein sequence ID" value="BAD65858.1"/>
    <property type="molecule type" value="Genomic_DNA"/>
</dbReference>
<sequence>MMGNTFSFKKWLLIVLTTLMAIVVLLAALTVFIGYKVTNPTIRLLHTNPNNVGLDYEDVSFSNIVDNISLSGWWIPSDQQSLFQNEKAVIFSHGYGYNRTEMPFSSLELAAAMHEAGYHVFMFDFRNSGMSEKAPTTFGGNEKSDLLSAIRYVHDQQGIENIALVGWSMGAATSIMAGAEADEVKAVVADSPFSDLNEYAKNSFHYWTGLPKSLAAGTARAVEAIVPTFNLEDVRPIYAATQYNQEKGLFLIHSRKDGAIPYTESEAIHSHAAGSELWLPEKGGHIRSYFHYKAEYEERVLNFLDRTFKKYEPQIVEARYFT</sequence>
<dbReference type="Proteomes" id="UP000001168">
    <property type="component" value="Chromosome"/>
</dbReference>
<dbReference type="PANTHER" id="PTHR43358:SF4">
    <property type="entry name" value="ALPHA_BETA HYDROLASE FOLD-1 DOMAIN-CONTAINING PROTEIN"/>
    <property type="match status" value="1"/>
</dbReference>
<reference evidence="3 4" key="5">
    <citation type="journal article" date="2007" name="Extremophiles">
        <title>Intragenomic diversity of the V1 regions of 16S rRNA genes in high-alkaline protease-producing Bacillus clausii spp.</title>
        <authorList>
            <person name="Kageyama Y."/>
            <person name="Takaki Y."/>
            <person name="Shimamura S."/>
            <person name="Nishi S."/>
            <person name="Nogi Y."/>
            <person name="Uchimura K."/>
            <person name="Kobayashi T."/>
            <person name="Hitomi J."/>
            <person name="Ozaki K."/>
            <person name="Kawai S."/>
            <person name="Ito S."/>
            <person name="Horikoshi K."/>
        </authorList>
    </citation>
    <scope>NUCLEOTIDE SEQUENCE [LARGE SCALE GENOMIC DNA]</scope>
    <source>
        <strain evidence="3 4">KSM-K16</strain>
    </source>
</reference>
<dbReference type="ESTHER" id="bacsk-q5wcq2">
    <property type="family name" value="AlphaBeta_hydrolase"/>
</dbReference>
<dbReference type="InterPro" id="IPR052920">
    <property type="entry name" value="DNA-binding_regulatory"/>
</dbReference>
<proteinExistence type="predicted"/>
<dbReference type="PANTHER" id="PTHR43358">
    <property type="entry name" value="ALPHA/BETA-HYDROLASE"/>
    <property type="match status" value="1"/>
</dbReference>
<reference evidence="3 4" key="3">
    <citation type="journal article" date="1997" name="Protein Eng.">
        <title>High-resolution crystal structure of M-protease: phylogeny aided analysis of the high-alkaline adaptation mechanism.</title>
        <authorList>
            <person name="Shirai T."/>
            <person name="Suzuki A."/>
            <person name="Yamane T."/>
            <person name="Ashida T."/>
            <person name="Kobayashi T."/>
            <person name="Ito S."/>
        </authorList>
    </citation>
    <scope>NUCLEOTIDE SEQUENCE [LARGE SCALE GENOMIC DNA]</scope>
    <source>
        <strain evidence="3 4">KSM-K16</strain>
    </source>
</reference>
<dbReference type="InterPro" id="IPR000073">
    <property type="entry name" value="AB_hydrolase_1"/>
</dbReference>
<reference evidence="3 4" key="2">
    <citation type="journal article" date="1995" name="Appl. Microbiol. Biotechnol.">
        <title>Purification and properties of an alkaline protease from alkalophilic Bacillus sp. KSM-K16.</title>
        <authorList>
            <person name="Kobayashi T."/>
            <person name="Hakamada Y."/>
            <person name="Adachi S."/>
            <person name="Hitomi J."/>
            <person name="Yoshimatsu T."/>
            <person name="Koike K."/>
            <person name="Kawai S."/>
            <person name="Ito S."/>
        </authorList>
    </citation>
    <scope>NUCLEOTIDE SEQUENCE [LARGE SCALE GENOMIC DNA]</scope>
    <source>
        <strain evidence="3 4">KSM-K16</strain>
    </source>
</reference>
<dbReference type="InterPro" id="IPR029058">
    <property type="entry name" value="AB_hydrolase_fold"/>
</dbReference>
<accession>Q5WCQ2</accession>
<dbReference type="eggNOG" id="COG1073">
    <property type="taxonomic scope" value="Bacteria"/>
</dbReference>
<keyword evidence="1" id="KW-1133">Transmembrane helix</keyword>
<dbReference type="SUPFAM" id="SSF53474">
    <property type="entry name" value="alpha/beta-Hydrolases"/>
    <property type="match status" value="1"/>
</dbReference>
<protein>
    <recommendedName>
        <fullName evidence="2">AB hydrolase-1 domain-containing protein</fullName>
    </recommendedName>
</protein>
<feature type="transmembrane region" description="Helical" evidence="1">
    <location>
        <begin position="12"/>
        <end position="35"/>
    </location>
</feature>